<organism evidence="1 2">
    <name type="scientific">Thermocladium modestius</name>
    <dbReference type="NCBI Taxonomy" id="62609"/>
    <lineage>
        <taxon>Archaea</taxon>
        <taxon>Thermoproteota</taxon>
        <taxon>Thermoprotei</taxon>
        <taxon>Thermoproteales</taxon>
        <taxon>Thermoproteaceae</taxon>
        <taxon>Thermocladium</taxon>
    </lineage>
</organism>
<accession>A0A830GVR1</accession>
<evidence type="ECO:0000313" key="1">
    <source>
        <dbReference type="EMBL" id="GGP20748.1"/>
    </source>
</evidence>
<dbReference type="RefSeq" id="WP_188596322.1">
    <property type="nucleotide sequence ID" value="NZ_BMNL01000002.1"/>
</dbReference>
<dbReference type="Proteomes" id="UP000610960">
    <property type="component" value="Unassembled WGS sequence"/>
</dbReference>
<proteinExistence type="predicted"/>
<dbReference type="InterPro" id="IPR050072">
    <property type="entry name" value="Peptidase_M20A"/>
</dbReference>
<dbReference type="PANTHER" id="PTHR43808:SF32">
    <property type="entry name" value="ARGE_DAPE-RELATED DEACYLASE"/>
    <property type="match status" value="1"/>
</dbReference>
<reference evidence="1" key="2">
    <citation type="submission" date="2020-09" db="EMBL/GenBank/DDBJ databases">
        <authorList>
            <person name="Sun Q."/>
            <person name="Ohkuma M."/>
        </authorList>
    </citation>
    <scope>NUCLEOTIDE SEQUENCE</scope>
    <source>
        <strain evidence="1">JCM 10088</strain>
    </source>
</reference>
<dbReference type="Gene3D" id="3.30.70.360">
    <property type="match status" value="1"/>
</dbReference>
<name>A0A830GVR1_9CREN</name>
<dbReference type="Pfam" id="PF01546">
    <property type="entry name" value="Peptidase_M20"/>
    <property type="match status" value="1"/>
</dbReference>
<dbReference type="PANTHER" id="PTHR43808">
    <property type="entry name" value="ACETYLORNITHINE DEACETYLASE"/>
    <property type="match status" value="1"/>
</dbReference>
<dbReference type="InterPro" id="IPR002933">
    <property type="entry name" value="Peptidase_M20"/>
</dbReference>
<evidence type="ECO:0000313" key="2">
    <source>
        <dbReference type="Proteomes" id="UP000610960"/>
    </source>
</evidence>
<protein>
    <submittedName>
        <fullName evidence="1">Peptidase</fullName>
    </submittedName>
</protein>
<dbReference type="OrthoDB" id="24854at2157"/>
<dbReference type="GO" id="GO:0016787">
    <property type="term" value="F:hydrolase activity"/>
    <property type="evidence" value="ECO:0007669"/>
    <property type="project" value="InterPro"/>
</dbReference>
<dbReference type="SUPFAM" id="SSF53187">
    <property type="entry name" value="Zn-dependent exopeptidases"/>
    <property type="match status" value="1"/>
</dbReference>
<dbReference type="EMBL" id="BMNL01000002">
    <property type="protein sequence ID" value="GGP20748.1"/>
    <property type="molecule type" value="Genomic_DNA"/>
</dbReference>
<gene>
    <name evidence="1" type="ORF">GCM10007981_10080</name>
</gene>
<comment type="caution">
    <text evidence="1">The sequence shown here is derived from an EMBL/GenBank/DDBJ whole genome shotgun (WGS) entry which is preliminary data.</text>
</comment>
<dbReference type="Gene3D" id="3.40.630.10">
    <property type="entry name" value="Zn peptidases"/>
    <property type="match status" value="2"/>
</dbReference>
<dbReference type="AlphaFoldDB" id="A0A830GVR1"/>
<reference evidence="1" key="1">
    <citation type="journal article" date="2014" name="Int. J. Syst. Evol. Microbiol.">
        <title>Complete genome sequence of Corynebacterium casei LMG S-19264T (=DSM 44701T), isolated from a smear-ripened cheese.</title>
        <authorList>
            <consortium name="US DOE Joint Genome Institute (JGI-PGF)"/>
            <person name="Walter F."/>
            <person name="Albersmeier A."/>
            <person name="Kalinowski J."/>
            <person name="Ruckert C."/>
        </authorList>
    </citation>
    <scope>NUCLEOTIDE SEQUENCE</scope>
    <source>
        <strain evidence="1">JCM 10088</strain>
    </source>
</reference>
<dbReference type="NCBIfam" id="NF006326">
    <property type="entry name" value="PRK08554.1"/>
    <property type="match status" value="1"/>
</dbReference>
<keyword evidence="2" id="KW-1185">Reference proteome</keyword>
<sequence length="434" mass="46771">MDALKLLRELVEIDTTINPSEGKYPNPAALDLVREAASSLGLSCQVISQGGLRHLIARAGDAPVALFMAHLDTVPFDRGEWRHDPLKLTVEGGRAFGRGALDDKGNVAALLAAVEEAGVGEGIALAVTMDEEAGGGGARLVRDSMRGNPPRWLVNADGNGMVVINRRRGVFEATIRVPESKLIARGREERVEFRLDYKVRPAHHAAYFLAGVDSHPLITLSHHVRVNDLAVAELGGAWIKTNVVPARTWATVVARGEGTEVEVDPNLTGLVKAIVPLTRPVIRTKAPSEYGINATPNYYRRAGGGMHELVIDIRAMTDDEAEVRRAVEEQLGELRAEVEVSGGGGYLYTDPSSDLVAAAFNALRRLGVEPRTAEMNGASDSRHFASLGVQAIDFGPVGGNIHGPDEYVDLNSLELTVKFYAELMRSVMRSKARG</sequence>